<dbReference type="OrthoDB" id="435038at2759"/>
<gene>
    <name evidence="2" type="ORF">BDZ94DRAFT_1134899</name>
</gene>
<comment type="caution">
    <text evidence="2">The sequence shown here is derived from an EMBL/GenBank/DDBJ whole genome shotgun (WGS) entry which is preliminary data.</text>
</comment>
<feature type="domain" description="6-phosphogluconate dehydrogenase NADP-binding" evidence="1">
    <location>
        <begin position="3"/>
        <end position="65"/>
    </location>
</feature>
<evidence type="ECO:0000313" key="2">
    <source>
        <dbReference type="EMBL" id="KAF9467453.1"/>
    </source>
</evidence>
<dbReference type="Proteomes" id="UP000807353">
    <property type="component" value="Unassembled WGS sequence"/>
</dbReference>
<dbReference type="InterPro" id="IPR006115">
    <property type="entry name" value="6PGDH_NADP-bd"/>
</dbReference>
<evidence type="ECO:0000259" key="1">
    <source>
        <dbReference type="Pfam" id="PF03446"/>
    </source>
</evidence>
<dbReference type="AlphaFoldDB" id="A0A9P6CP97"/>
<feature type="non-terminal residue" evidence="2">
    <location>
        <position position="1"/>
    </location>
</feature>
<accession>A0A9P6CP97</accession>
<protein>
    <recommendedName>
        <fullName evidence="1">6-phosphogluconate dehydrogenase NADP-binding domain-containing protein</fullName>
    </recommendedName>
</protein>
<sequence length="67" mass="7401">PSKFGWVGLGAMGYPMVIQLRRKMSKSNHLCIFDINRAVLERFVEEMSGEGPISIASSSKEVAEKSV</sequence>
<reference evidence="2" key="1">
    <citation type="submission" date="2020-11" db="EMBL/GenBank/DDBJ databases">
        <authorList>
            <consortium name="DOE Joint Genome Institute"/>
            <person name="Ahrendt S."/>
            <person name="Riley R."/>
            <person name="Andreopoulos W."/>
            <person name="Labutti K."/>
            <person name="Pangilinan J."/>
            <person name="Ruiz-Duenas F.J."/>
            <person name="Barrasa J.M."/>
            <person name="Sanchez-Garcia M."/>
            <person name="Camarero S."/>
            <person name="Miyauchi S."/>
            <person name="Serrano A."/>
            <person name="Linde D."/>
            <person name="Babiker R."/>
            <person name="Drula E."/>
            <person name="Ayuso-Fernandez I."/>
            <person name="Pacheco R."/>
            <person name="Padilla G."/>
            <person name="Ferreira P."/>
            <person name="Barriuso J."/>
            <person name="Kellner H."/>
            <person name="Castanera R."/>
            <person name="Alfaro M."/>
            <person name="Ramirez L."/>
            <person name="Pisabarro A.G."/>
            <person name="Kuo A."/>
            <person name="Tritt A."/>
            <person name="Lipzen A."/>
            <person name="He G."/>
            <person name="Yan M."/>
            <person name="Ng V."/>
            <person name="Cullen D."/>
            <person name="Martin F."/>
            <person name="Rosso M.-N."/>
            <person name="Henrissat B."/>
            <person name="Hibbett D."/>
            <person name="Martinez A.T."/>
            <person name="Grigoriev I.V."/>
        </authorList>
    </citation>
    <scope>NUCLEOTIDE SEQUENCE</scope>
    <source>
        <strain evidence="2">CBS 247.69</strain>
    </source>
</reference>
<dbReference type="Gene3D" id="3.40.50.720">
    <property type="entry name" value="NAD(P)-binding Rossmann-like Domain"/>
    <property type="match status" value="1"/>
</dbReference>
<dbReference type="SUPFAM" id="SSF51735">
    <property type="entry name" value="NAD(P)-binding Rossmann-fold domains"/>
    <property type="match status" value="1"/>
</dbReference>
<proteinExistence type="predicted"/>
<dbReference type="InterPro" id="IPR036291">
    <property type="entry name" value="NAD(P)-bd_dom_sf"/>
</dbReference>
<dbReference type="EMBL" id="MU150237">
    <property type="protein sequence ID" value="KAF9467453.1"/>
    <property type="molecule type" value="Genomic_DNA"/>
</dbReference>
<dbReference type="GO" id="GO:0050661">
    <property type="term" value="F:NADP binding"/>
    <property type="evidence" value="ECO:0007669"/>
    <property type="project" value="InterPro"/>
</dbReference>
<organism evidence="2 3">
    <name type="scientific">Collybia nuda</name>
    <dbReference type="NCBI Taxonomy" id="64659"/>
    <lineage>
        <taxon>Eukaryota</taxon>
        <taxon>Fungi</taxon>
        <taxon>Dikarya</taxon>
        <taxon>Basidiomycota</taxon>
        <taxon>Agaricomycotina</taxon>
        <taxon>Agaricomycetes</taxon>
        <taxon>Agaricomycetidae</taxon>
        <taxon>Agaricales</taxon>
        <taxon>Tricholomatineae</taxon>
        <taxon>Clitocybaceae</taxon>
        <taxon>Collybia</taxon>
    </lineage>
</organism>
<dbReference type="Pfam" id="PF03446">
    <property type="entry name" value="NAD_binding_2"/>
    <property type="match status" value="1"/>
</dbReference>
<name>A0A9P6CP97_9AGAR</name>
<keyword evidence="3" id="KW-1185">Reference proteome</keyword>
<feature type="non-terminal residue" evidence="2">
    <location>
        <position position="67"/>
    </location>
</feature>
<evidence type="ECO:0000313" key="3">
    <source>
        <dbReference type="Proteomes" id="UP000807353"/>
    </source>
</evidence>